<feature type="transmembrane region" description="Helical" evidence="1">
    <location>
        <begin position="255"/>
        <end position="275"/>
    </location>
</feature>
<name>A0A0G1JFD4_9BACT</name>
<sequence length="276" mass="29831">MEEKNQPPKSIKSLLILEALCFTVWLASIFFFYLPLPESTVATARLSGEQTSTDILTIMLSVILALILFYWLRRRRALAPVVAVLFGIIIYNTLVIFVEPLVALTVSILLVYLERSYRSFVSSNLLVIIGVFSAAISFAGSFSVKFLLILLGVFSLYDVVGVFFIKAIPKVAQNAAKIGIPLLLLVPKKAKDIFKVPTPGNIASIMGTGDLFIPLLFLTAVSIQFGRPVALVAFAGAVLGSLGNIILVRKFKGGIPAIPLIAAGLVIGYGIGRLVF</sequence>
<feature type="transmembrane region" description="Helical" evidence="1">
    <location>
        <begin position="119"/>
        <end position="139"/>
    </location>
</feature>
<reference evidence="2 3" key="1">
    <citation type="journal article" date="2015" name="Nature">
        <title>rRNA introns, odd ribosomes, and small enigmatic genomes across a large radiation of phyla.</title>
        <authorList>
            <person name="Brown C.T."/>
            <person name="Hug L.A."/>
            <person name="Thomas B.C."/>
            <person name="Sharon I."/>
            <person name="Castelle C.J."/>
            <person name="Singh A."/>
            <person name="Wilkins M.J."/>
            <person name="Williams K.H."/>
            <person name="Banfield J.F."/>
        </authorList>
    </citation>
    <scope>NUCLEOTIDE SEQUENCE [LARGE SCALE GENOMIC DNA]</scope>
</reference>
<dbReference type="Pfam" id="PF06550">
    <property type="entry name" value="SPP"/>
    <property type="match status" value="1"/>
</dbReference>
<evidence type="ECO:0000313" key="3">
    <source>
        <dbReference type="Proteomes" id="UP000034154"/>
    </source>
</evidence>
<proteinExistence type="predicted"/>
<feature type="transmembrane region" description="Helical" evidence="1">
    <location>
        <begin position="202"/>
        <end position="223"/>
    </location>
</feature>
<feature type="transmembrane region" description="Helical" evidence="1">
    <location>
        <begin position="55"/>
        <end position="72"/>
    </location>
</feature>
<feature type="transmembrane region" description="Helical" evidence="1">
    <location>
        <begin position="14"/>
        <end position="35"/>
    </location>
</feature>
<dbReference type="AlphaFoldDB" id="A0A0G1JFD4"/>
<evidence type="ECO:0000313" key="2">
    <source>
        <dbReference type="EMBL" id="KKT70020.1"/>
    </source>
</evidence>
<dbReference type="Proteomes" id="UP000034154">
    <property type="component" value="Unassembled WGS sequence"/>
</dbReference>
<evidence type="ECO:0008006" key="4">
    <source>
        <dbReference type="Google" id="ProtNLM"/>
    </source>
</evidence>
<accession>A0A0G1JFD4</accession>
<organism evidence="2 3">
    <name type="scientific">Candidatus Uhrbacteria bacterium GW2011_GWF2_44_350</name>
    <dbReference type="NCBI Taxonomy" id="1619000"/>
    <lineage>
        <taxon>Bacteria</taxon>
        <taxon>Candidatus Uhriibacteriota</taxon>
    </lineage>
</organism>
<dbReference type="EMBL" id="LCJB01000038">
    <property type="protein sequence ID" value="KKT70020.1"/>
    <property type="molecule type" value="Genomic_DNA"/>
</dbReference>
<feature type="transmembrane region" description="Helical" evidence="1">
    <location>
        <begin position="84"/>
        <end position="113"/>
    </location>
</feature>
<comment type="caution">
    <text evidence="2">The sequence shown here is derived from an EMBL/GenBank/DDBJ whole genome shotgun (WGS) entry which is preliminary data.</text>
</comment>
<gene>
    <name evidence="2" type="ORF">UW63_C0038G0001</name>
</gene>
<keyword evidence="1" id="KW-0472">Membrane</keyword>
<dbReference type="InterPro" id="IPR010545">
    <property type="entry name" value="SPP"/>
</dbReference>
<feature type="transmembrane region" description="Helical" evidence="1">
    <location>
        <begin position="146"/>
        <end position="165"/>
    </location>
</feature>
<protein>
    <recommendedName>
        <fullName evidence="4">Signal-peptide peptidase, presenilin aspartyl protease</fullName>
    </recommendedName>
</protein>
<keyword evidence="1" id="KW-0812">Transmembrane</keyword>
<feature type="transmembrane region" description="Helical" evidence="1">
    <location>
        <begin position="229"/>
        <end position="248"/>
    </location>
</feature>
<keyword evidence="1" id="KW-1133">Transmembrane helix</keyword>
<evidence type="ECO:0000256" key="1">
    <source>
        <dbReference type="SAM" id="Phobius"/>
    </source>
</evidence>